<organism evidence="1 2">
    <name type="scientific">Trichoplusia ni</name>
    <name type="common">Cabbage looper</name>
    <dbReference type="NCBI Taxonomy" id="7111"/>
    <lineage>
        <taxon>Eukaryota</taxon>
        <taxon>Metazoa</taxon>
        <taxon>Ecdysozoa</taxon>
        <taxon>Arthropoda</taxon>
        <taxon>Hexapoda</taxon>
        <taxon>Insecta</taxon>
        <taxon>Pterygota</taxon>
        <taxon>Neoptera</taxon>
        <taxon>Endopterygota</taxon>
        <taxon>Lepidoptera</taxon>
        <taxon>Glossata</taxon>
        <taxon>Ditrysia</taxon>
        <taxon>Noctuoidea</taxon>
        <taxon>Noctuidae</taxon>
        <taxon>Plusiinae</taxon>
        <taxon>Trichoplusia</taxon>
    </lineage>
</organism>
<accession>A0A7E5W6S3</accession>
<dbReference type="Proteomes" id="UP000322000">
    <property type="component" value="Chromosome 13"/>
</dbReference>
<sequence length="99" mass="11350">MKTPIKSEARKLIFNMVNKFDVKNKDNEKIFNEKEQCLVTILEAIGTENIDVNKIEESVKNLKIIHNSERIAASKYMEEISTITGVSLATIKRIKKKVN</sequence>
<dbReference type="GeneID" id="113499942"/>
<keyword evidence="1" id="KW-1185">Reference proteome</keyword>
<reference evidence="2" key="1">
    <citation type="submission" date="2025-08" db="UniProtKB">
        <authorList>
            <consortium name="RefSeq"/>
        </authorList>
    </citation>
    <scope>IDENTIFICATION</scope>
</reference>
<name>A0A7E5W6S3_TRINI</name>
<evidence type="ECO:0000313" key="1">
    <source>
        <dbReference type="Proteomes" id="UP000322000"/>
    </source>
</evidence>
<evidence type="ECO:0000313" key="2">
    <source>
        <dbReference type="RefSeq" id="XP_026736350.1"/>
    </source>
</evidence>
<dbReference type="RefSeq" id="XP_026736350.1">
    <property type="nucleotide sequence ID" value="XM_026880549.1"/>
</dbReference>
<gene>
    <name evidence="2" type="primary">LOC113499942</name>
</gene>
<protein>
    <submittedName>
        <fullName evidence="2">Uncharacterized protein LOC113499942 isoform X3</fullName>
    </submittedName>
</protein>
<dbReference type="AlphaFoldDB" id="A0A7E5W6S3"/>
<proteinExistence type="predicted"/>